<feature type="region of interest" description="Disordered" evidence="1">
    <location>
        <begin position="1"/>
        <end position="22"/>
    </location>
</feature>
<organism evidence="2 3">
    <name type="scientific">Streptosporangium becharense</name>
    <dbReference type="NCBI Taxonomy" id="1816182"/>
    <lineage>
        <taxon>Bacteria</taxon>
        <taxon>Bacillati</taxon>
        <taxon>Actinomycetota</taxon>
        <taxon>Actinomycetes</taxon>
        <taxon>Streptosporangiales</taxon>
        <taxon>Streptosporangiaceae</taxon>
        <taxon>Streptosporangium</taxon>
    </lineage>
</organism>
<evidence type="ECO:0000313" key="3">
    <source>
        <dbReference type="Proteomes" id="UP000540685"/>
    </source>
</evidence>
<keyword evidence="3" id="KW-1185">Reference proteome</keyword>
<name>A0A7W9MF06_9ACTN</name>
<evidence type="ECO:0000256" key="1">
    <source>
        <dbReference type="SAM" id="MobiDB-lite"/>
    </source>
</evidence>
<dbReference type="AlphaFoldDB" id="A0A7W9MF06"/>
<reference evidence="2 3" key="1">
    <citation type="submission" date="2020-08" db="EMBL/GenBank/DDBJ databases">
        <title>Sequencing the genomes of 1000 actinobacteria strains.</title>
        <authorList>
            <person name="Klenk H.-P."/>
        </authorList>
    </citation>
    <scope>NUCLEOTIDE SEQUENCE [LARGE SCALE GENOMIC DNA]</scope>
    <source>
        <strain evidence="2 3">DSM 46887</strain>
    </source>
</reference>
<dbReference type="Pfam" id="PF19086">
    <property type="entry name" value="Terpene_syn_C_2"/>
    <property type="match status" value="1"/>
</dbReference>
<feature type="compositionally biased region" description="Low complexity" evidence="1">
    <location>
        <begin position="13"/>
        <end position="22"/>
    </location>
</feature>
<dbReference type="Proteomes" id="UP000540685">
    <property type="component" value="Unassembled WGS sequence"/>
</dbReference>
<comment type="caution">
    <text evidence="2">The sequence shown here is derived from an EMBL/GenBank/DDBJ whole genome shotgun (WGS) entry which is preliminary data.</text>
</comment>
<dbReference type="EMBL" id="JACHMP010000001">
    <property type="protein sequence ID" value="MBB5817889.1"/>
    <property type="molecule type" value="Genomic_DNA"/>
</dbReference>
<accession>A0A7W9MF06</accession>
<gene>
    <name evidence="2" type="ORF">F4562_000951</name>
</gene>
<dbReference type="RefSeq" id="WP_184545557.1">
    <property type="nucleotide sequence ID" value="NZ_JACHMP010000001.1"/>
</dbReference>
<dbReference type="SUPFAM" id="SSF48576">
    <property type="entry name" value="Terpenoid synthases"/>
    <property type="match status" value="1"/>
</dbReference>
<evidence type="ECO:0000313" key="2">
    <source>
        <dbReference type="EMBL" id="MBB5817889.1"/>
    </source>
</evidence>
<sequence length="332" mass="34435">MTTDGTPVGVLPARGADGGTAASAADPVDARWFGLDVARPGPAQAHRALEIVAAADTGVVAVQLTGRMQGWMRRLGPPFVPGTATLCCLTAANGTPWLPASACYPVAQTAAWLLALDAWSDGPGGDAATVEDGVARCLAVVRGGEPGDGDPLALSLAEIRDHVRGGPSAATVYPWWQRAAAASLVGTRFERRAADAVAAGGAPPRLEEYLRYGGGSIGLGMIVTAAWSAMAEPGLADRLPALQDALQDASIALRLANDLRGHEREQAEGTLDALALGLSPRDVAGLLTEHLDRCRRRLRTPGGDLPGSVLALERHLIWGVRMYQRFAAGHTG</sequence>
<protein>
    <submittedName>
        <fullName evidence="2">AcrR family transcriptional regulator</fullName>
    </submittedName>
</protein>
<dbReference type="Gene3D" id="1.10.600.10">
    <property type="entry name" value="Farnesyl Diphosphate Synthase"/>
    <property type="match status" value="1"/>
</dbReference>
<dbReference type="InterPro" id="IPR008949">
    <property type="entry name" value="Isoprenoid_synthase_dom_sf"/>
</dbReference>
<proteinExistence type="predicted"/>